<keyword evidence="2" id="KW-1185">Reference proteome</keyword>
<proteinExistence type="predicted"/>
<protein>
    <submittedName>
        <fullName evidence="1">Uncharacterized protein</fullName>
    </submittedName>
</protein>
<dbReference type="GeneID" id="34561754"/>
<reference evidence="1 2" key="1">
    <citation type="submission" date="2016-09" db="EMBL/GenBank/DDBJ databases">
        <authorList>
            <person name="Capua I."/>
            <person name="De Benedictis P."/>
            <person name="Joannis T."/>
            <person name="Lombin L.H."/>
            <person name="Cattoli G."/>
        </authorList>
    </citation>
    <scope>NUCLEOTIDE SEQUENCE [LARGE SCALE GENOMIC DNA]</scope>
    <source>
        <strain evidence="1 2">IMI 309357</strain>
    </source>
</reference>
<name>A0A1G4B3V4_9PEZI</name>
<evidence type="ECO:0000313" key="2">
    <source>
        <dbReference type="Proteomes" id="UP000176998"/>
    </source>
</evidence>
<dbReference type="RefSeq" id="XP_022473238.1">
    <property type="nucleotide sequence ID" value="XM_022620244.1"/>
</dbReference>
<accession>A0A1G4B3V4</accession>
<dbReference type="Proteomes" id="UP000176998">
    <property type="component" value="Unassembled WGS sequence"/>
</dbReference>
<dbReference type="EMBL" id="MJBS01000074">
    <property type="protein sequence ID" value="OHE96077.1"/>
    <property type="molecule type" value="Genomic_DNA"/>
</dbReference>
<gene>
    <name evidence="1" type="ORF">CORC01_08614</name>
</gene>
<evidence type="ECO:0000313" key="1">
    <source>
        <dbReference type="EMBL" id="OHE96077.1"/>
    </source>
</evidence>
<dbReference type="AlphaFoldDB" id="A0A1G4B3V4"/>
<sequence>MTMYSELNNASTPSHGIEMDAPTCYAAGATLSASRILCKSVEFTSLASKQQSKQASIHFAESPARAVSRSPAGAFGASSLRLNPYGYRTHRLSRLSRQSRQALAQWAEYVSISRPVDG</sequence>
<comment type="caution">
    <text evidence="1">The sequence shown here is derived from an EMBL/GenBank/DDBJ whole genome shotgun (WGS) entry which is preliminary data.</text>
</comment>
<organism evidence="1 2">
    <name type="scientific">Colletotrichum orchidophilum</name>
    <dbReference type="NCBI Taxonomy" id="1209926"/>
    <lineage>
        <taxon>Eukaryota</taxon>
        <taxon>Fungi</taxon>
        <taxon>Dikarya</taxon>
        <taxon>Ascomycota</taxon>
        <taxon>Pezizomycotina</taxon>
        <taxon>Sordariomycetes</taxon>
        <taxon>Hypocreomycetidae</taxon>
        <taxon>Glomerellales</taxon>
        <taxon>Glomerellaceae</taxon>
        <taxon>Colletotrichum</taxon>
    </lineage>
</organism>